<dbReference type="SUPFAM" id="SSF48208">
    <property type="entry name" value="Six-hairpin glycosidases"/>
    <property type="match status" value="1"/>
</dbReference>
<dbReference type="InterPro" id="IPR008928">
    <property type="entry name" value="6-hairpin_glycosidase_sf"/>
</dbReference>
<dbReference type="GO" id="GO:0016853">
    <property type="term" value="F:isomerase activity"/>
    <property type="evidence" value="ECO:0007669"/>
    <property type="project" value="UniProtKB-KW"/>
</dbReference>
<evidence type="ECO:0000313" key="3">
    <source>
        <dbReference type="EMBL" id="TRY17082.1"/>
    </source>
</evidence>
<comment type="similarity">
    <text evidence="1">Belongs to the N-acylglucosamine 2-epimerase family.</text>
</comment>
<keyword evidence="4" id="KW-1185">Reference proteome</keyword>
<dbReference type="PANTHER" id="PTHR15108">
    <property type="entry name" value="N-ACYLGLUCOSAMINE-2-EPIMERASE"/>
    <property type="match status" value="1"/>
</dbReference>
<dbReference type="InterPro" id="IPR010819">
    <property type="entry name" value="AGE/CE"/>
</dbReference>
<organism evidence="3 4">
    <name type="scientific">Tessaracoccus rhinocerotis</name>
    <dbReference type="NCBI Taxonomy" id="1689449"/>
    <lineage>
        <taxon>Bacteria</taxon>
        <taxon>Bacillati</taxon>
        <taxon>Actinomycetota</taxon>
        <taxon>Actinomycetes</taxon>
        <taxon>Propionibacteriales</taxon>
        <taxon>Propionibacteriaceae</taxon>
        <taxon>Tessaracoccus</taxon>
    </lineage>
</organism>
<dbReference type="InterPro" id="IPR012341">
    <property type="entry name" value="6hp_glycosidase-like_sf"/>
</dbReference>
<evidence type="ECO:0000313" key="4">
    <source>
        <dbReference type="Proteomes" id="UP000317638"/>
    </source>
</evidence>
<dbReference type="Gene3D" id="1.50.10.10">
    <property type="match status" value="1"/>
</dbReference>
<keyword evidence="2 3" id="KW-0413">Isomerase</keyword>
<accession>A0A553JXA7</accession>
<evidence type="ECO:0000256" key="2">
    <source>
        <dbReference type="ARBA" id="ARBA00023235"/>
    </source>
</evidence>
<reference evidence="3 4" key="1">
    <citation type="submission" date="2019-07" db="EMBL/GenBank/DDBJ databases">
        <authorList>
            <person name="Zhou L.-Y."/>
        </authorList>
    </citation>
    <scope>NUCLEOTIDE SEQUENCE [LARGE SCALE GENOMIC DNA]</scope>
    <source>
        <strain evidence="3 4">YIM 101269</strain>
    </source>
</reference>
<sequence length="421" mass="45640">MTPGDYAHRKAVRADLLRFAAGSRHEHGFGYLDDAGAVVPDRPVELYVTCRMTHVFALGLLAGEEPADGGPDAATLRDLVDHGVAALLDGPLRDTTDGGWFAAVNPDGSVSGAKQAYAHAFVVLAGSSAVAAGAQRGQELLTAALRVQTTRFWDEAEGLAVEEWNADFSELDDYRGVNSNMHTVECYLAAGDVTGDRVWHERAGRIAERVAGWARGNQWRIPEHFSTAWEPMLEHNRDQPTHPFQPYGATVGHGLEWARLLVAVDQSLGEDSPAGLIEAAVALADRAFADGWAVDGADGFVYTTDWDGNPVVRARMHWVLAEAIATSTVLARVAGEEPHRTDLQRWWAYADEYLIDHELGSWHHELDETNAPAATTWPGKPDAYHAYQAAIIADLPTTPSFAAALASSRGASLDDRPEAHR</sequence>
<dbReference type="Proteomes" id="UP000317638">
    <property type="component" value="Unassembled WGS sequence"/>
</dbReference>
<gene>
    <name evidence="3" type="ORF">FOJ82_14645</name>
</gene>
<protein>
    <submittedName>
        <fullName evidence="3">AGE family epimerase/isomerase</fullName>
    </submittedName>
</protein>
<dbReference type="EMBL" id="VKKG01000006">
    <property type="protein sequence ID" value="TRY17082.1"/>
    <property type="molecule type" value="Genomic_DNA"/>
</dbReference>
<dbReference type="GO" id="GO:0005975">
    <property type="term" value="P:carbohydrate metabolic process"/>
    <property type="evidence" value="ECO:0007669"/>
    <property type="project" value="InterPro"/>
</dbReference>
<dbReference type="Pfam" id="PF07221">
    <property type="entry name" value="GlcNAc_2-epim"/>
    <property type="match status" value="1"/>
</dbReference>
<dbReference type="OrthoDB" id="9806359at2"/>
<dbReference type="RefSeq" id="WP_143939225.1">
    <property type="nucleotide sequence ID" value="NZ_VKKG01000006.1"/>
</dbReference>
<proteinExistence type="inferred from homology"/>
<comment type="caution">
    <text evidence="3">The sequence shown here is derived from an EMBL/GenBank/DDBJ whole genome shotgun (WGS) entry which is preliminary data.</text>
</comment>
<name>A0A553JXA7_9ACTN</name>
<evidence type="ECO:0000256" key="1">
    <source>
        <dbReference type="ARBA" id="ARBA00008558"/>
    </source>
</evidence>
<dbReference type="AlphaFoldDB" id="A0A553JXA7"/>